<evidence type="ECO:0000313" key="2">
    <source>
        <dbReference type="Proteomes" id="UP000237000"/>
    </source>
</evidence>
<protein>
    <submittedName>
        <fullName evidence="1">Uncharacterized protein</fullName>
    </submittedName>
</protein>
<organism evidence="1 2">
    <name type="scientific">Trema orientale</name>
    <name type="common">Charcoal tree</name>
    <name type="synonym">Celtis orientalis</name>
    <dbReference type="NCBI Taxonomy" id="63057"/>
    <lineage>
        <taxon>Eukaryota</taxon>
        <taxon>Viridiplantae</taxon>
        <taxon>Streptophyta</taxon>
        <taxon>Embryophyta</taxon>
        <taxon>Tracheophyta</taxon>
        <taxon>Spermatophyta</taxon>
        <taxon>Magnoliopsida</taxon>
        <taxon>eudicotyledons</taxon>
        <taxon>Gunneridae</taxon>
        <taxon>Pentapetalae</taxon>
        <taxon>rosids</taxon>
        <taxon>fabids</taxon>
        <taxon>Rosales</taxon>
        <taxon>Cannabaceae</taxon>
        <taxon>Trema</taxon>
    </lineage>
</organism>
<evidence type="ECO:0000313" key="1">
    <source>
        <dbReference type="EMBL" id="PON51014.1"/>
    </source>
</evidence>
<name>A0A2P5BQK1_TREOI</name>
<dbReference type="AlphaFoldDB" id="A0A2P5BQK1"/>
<comment type="caution">
    <text evidence="1">The sequence shown here is derived from an EMBL/GenBank/DDBJ whole genome shotgun (WGS) entry which is preliminary data.</text>
</comment>
<dbReference type="Proteomes" id="UP000237000">
    <property type="component" value="Unassembled WGS sequence"/>
</dbReference>
<dbReference type="OrthoDB" id="10263206at2759"/>
<reference evidence="2" key="1">
    <citation type="submission" date="2016-06" db="EMBL/GenBank/DDBJ databases">
        <title>Parallel loss of symbiosis genes in relatives of nitrogen-fixing non-legume Parasponia.</title>
        <authorList>
            <person name="Van Velzen R."/>
            <person name="Holmer R."/>
            <person name="Bu F."/>
            <person name="Rutten L."/>
            <person name="Van Zeijl A."/>
            <person name="Liu W."/>
            <person name="Santuari L."/>
            <person name="Cao Q."/>
            <person name="Sharma T."/>
            <person name="Shen D."/>
            <person name="Roswanjaya Y."/>
            <person name="Wardhani T."/>
            <person name="Kalhor M.S."/>
            <person name="Jansen J."/>
            <person name="Van den Hoogen J."/>
            <person name="Gungor B."/>
            <person name="Hartog M."/>
            <person name="Hontelez J."/>
            <person name="Verver J."/>
            <person name="Yang W.-C."/>
            <person name="Schijlen E."/>
            <person name="Repin R."/>
            <person name="Schilthuizen M."/>
            <person name="Schranz E."/>
            <person name="Heidstra R."/>
            <person name="Miyata K."/>
            <person name="Fedorova E."/>
            <person name="Kohlen W."/>
            <person name="Bisseling T."/>
            <person name="Smit S."/>
            <person name="Geurts R."/>
        </authorList>
    </citation>
    <scope>NUCLEOTIDE SEQUENCE [LARGE SCALE GENOMIC DNA]</scope>
    <source>
        <strain evidence="2">cv. RG33-2</strain>
    </source>
</reference>
<proteinExistence type="predicted"/>
<sequence length="112" mass="12814">MMLQTMTWTDLSRASTQHYSVNITRRLEKSSSCDNDKSKSRCLLSRLQITHGEHPLILDKTTSGIICSASQPFRIEVHARKMQSAPRILSDQYIVKTPIFSDLIVVFVPMLY</sequence>
<dbReference type="InParanoid" id="A0A2P5BQK1"/>
<dbReference type="EMBL" id="JXTC01000479">
    <property type="protein sequence ID" value="PON51014.1"/>
    <property type="molecule type" value="Genomic_DNA"/>
</dbReference>
<accession>A0A2P5BQK1</accession>
<keyword evidence="2" id="KW-1185">Reference proteome</keyword>
<gene>
    <name evidence="1" type="ORF">TorRG33x02_312460</name>
</gene>